<keyword evidence="5" id="KW-0677">Repeat</keyword>
<keyword evidence="13" id="KW-0966">Cell projection</keyword>
<dbReference type="FunCoup" id="A0A7R8YLM0">
    <property type="interactions" value="13"/>
</dbReference>
<evidence type="ECO:0000256" key="3">
    <source>
        <dbReference type="ARBA" id="ARBA00022490"/>
    </source>
</evidence>
<dbReference type="InterPro" id="IPR013602">
    <property type="entry name" value="Dynein_heavy_linker"/>
</dbReference>
<dbReference type="Pfam" id="PF12780">
    <property type="entry name" value="AAA_8"/>
    <property type="match status" value="1"/>
</dbReference>
<dbReference type="Gene3D" id="1.10.8.710">
    <property type="match status" value="1"/>
</dbReference>
<evidence type="ECO:0000256" key="15">
    <source>
        <dbReference type="SAM" id="MobiDB-lite"/>
    </source>
</evidence>
<dbReference type="FunFam" id="3.40.50.300:FF:000049">
    <property type="entry name" value="Dynein, axonemal, heavy chain 5"/>
    <property type="match status" value="1"/>
</dbReference>
<keyword evidence="18" id="KW-1185">Reference proteome</keyword>
<dbReference type="InterPro" id="IPR042228">
    <property type="entry name" value="Dynein_linker_3"/>
</dbReference>
<dbReference type="FunFam" id="1.20.58.1120:FF:000007">
    <property type="entry name" value="Dynein heavy chain 4"/>
    <property type="match status" value="1"/>
</dbReference>
<dbReference type="Pfam" id="PF12774">
    <property type="entry name" value="AAA_6"/>
    <property type="match status" value="1"/>
</dbReference>
<gene>
    <name evidence="17" type="ORF">HERILL_LOCUS652</name>
</gene>
<dbReference type="InterPro" id="IPR003593">
    <property type="entry name" value="AAA+_ATPase"/>
</dbReference>
<dbReference type="PANTHER" id="PTHR22878:SF68">
    <property type="entry name" value="DYNEIN HEAVY CHAIN 6, AXONEMAL-LIKE"/>
    <property type="match status" value="1"/>
</dbReference>
<sequence>MTEKSLADSSLRKSESNTDGKELEYNRPKFTIASLPDHPKKALRHVGAAGLRCEAAPFHIPHKKCLTKYESSSFENKDIIVGLREFPPTSGELKVRKLQAKPKLIPKKQIKLHLDETKLQESIDAKKMEQVKTTKKLPPPTTDLNKLIEEKVSKFTDDSFVYLTYTVPKSSEYFTPYSLIEVPYEKVDKTQFFTASRYGVTFWSRNENHFTNLREWQKEFAMYCKITKIPSFYNFRIWKGFKVWQKTIKWKKYNDAKRFLEDNLFYAIPPLAKCLLTLRREFCRLREIKFVEITNIEEWHLFYFNESQMQFFEATRAELRKFRTHMRDHLFDGCMKALIAKGFSPDDEALLFTSSKKLREAMSFTERAKKRRYCKLLCNFLTYCDHMVLTLCHRILRKSFNDYSMAFDVHDKLGPPLENLDNLALDVQIEEPRPEKMPKNPFFLAELVLKPDKVEVDPSENVMLHIVQQFENLMLEAMDELRPYTNDAFFNQFTEPKIMGRQEDRLSGNPPGLGHILETDIEFQDYRVRLDDVIHNAYWKAEKYIKRFEPIRINFEIDKPITYVTDIAALRSYCERYHKNMGALEGILSTVNLGLLKLKQGTFKEAVTPVCRDLLSVLESHLPKLATEKVAEIMEKANDLMTRLTFEPQSTHETVTYLHFLEETGKEIDEFYQGVDYAHDLYIIMKDFSIFAEEEEKEKYMDCEDLVIECKEVLAERQSQRQVFINRLAEFLQTDIQYIFDEIREVLVEIQNFKYIDKNSNREDIKAELESLMSRLKNCQMLSQEYRGYQKKFRIDVTRYDELEQALQEVRTRQALWDSIEEWEASLKKWTTANFHTLDVEELIDVNSRTLKNCTQFEKYLPPNELVPVLKESAELFREKLPIITCLRNPTLKSRHWIRIEQILQRKVFQEPSVTLATFEEAGAFSEELELELTEISGQASGESGLELQLKKIENIWKETELSVVPHRDAKDVFILAGIDELQAVLDETNIYVNTIAASRHVGPIKHKVEEWVQLLDLFAKTFEEWVACQQSWMYLEAIFSAADIQRQLPKESRMFLIVDKNWKEIMRNAYKMPLALPVMTDLKNYNTMKENNNYLDSITRCLEAYLEVKRMAFPRFYFLSNDELLEILAQTRNPHAVQPHLRKCFDAIARLEFGSKEAGEGGKVTLTNDIVSMISPEGEKIQFGKGLKARGPVEDWLSKVEDAMFIAVKRCMKFAFLCYPAKDRADWFQEHPNQVVLTVSQQQWAAEVHTIFAKANVLEEMKSFERKLLHNLAVLAAITRRDISPLLRKVLCALITIDVHAKDTITNLVAKQVSNENDFDWLKMIRFYWSKETETMYSRMASACLPYFYEYLGAGGVLVITPLTDRCYLCLMGALQMDLGGAPAGPAGTGKTETTKDLAKTLAKQCVVFNCSEGLDYKMMGRFFSGLAQCGAWCCFDEFNRIDIEVLSVIAQQLITIRNAKASKLRRFMFEGREIKLDHSCAVFITMNPGYAGRTELPDNLKALFRPISMMVPDYALISEVILYSEGFEEPKILAHKMVQMYKLCSEQLSQQNHYDFGMRAVKSVLVMAGSLKRSAPNQREDITLIAALRDANLPKFLADDAILFKGILSDLFPGVELPVSERGDLEKTITECIVERNMQAIWPMINKCIQLYETMVVRWGVMLVGPTGGGKTSVLNVLACALTKLFEEGVQGPQYRPVNIQTLNPKSVTLDELYGAVNTMTLEWKDGLLGLAVRYAGHIEDEIHQWIVCDGPVDAVWIENMNTVLDDNKMLCLANSERIKLTPWVHMVFEVQDLAQASPATVSRCGMVYIDPNELGWEPLVLSWRDTIKEKTLKPDHVEFVIILFKKYFGNCLNYSIKTGVYAIHQVVTSKVSMCCELLTALFDSIPNLNFMDETNAKRCICKLYVWASLWSIGGNFDDDSRYKLENKFKELLAGEKLLEFPTGNIWDFRVNITSLDWEHWNTVVEPFNYNINDRFFDMLVPTTDTTKFGYISELLFLRKRPVMFTGDTGVGKSVLAESTLKKLGGFQIVSHLIHFSAQTSSARTQEMIEARLEKKRKGQLGAPVGKTLIMFIDDVNMPKLDTYGSQPPIELLRQFLDFKGFYEREKMTWVGIVDVILGAACAPPGGGRNPLTPRFVRHFALLSLSPPADETLTTIFRSILDGFFSEFNRSIQALATPIVKSCVEVYGRIAHELLPTPDKSHYVFNLRDLSKCIQGILQSDSSNYTTERQMLRLYYHESMRVFHDRLINDHDKNYFKQLISETCVKNFGDPVVQPDEVLLFGDFMIFGQAYAERIYEEIKDLGKLQSILVDYLEDYATLTGQEMKLILFQDAMEHIVRLARLLRSDRGNGLLVGVSGNGKQSLTKLSSHINGYRCNQIELTRGYDSSNFHDDLRVFCRQAGVNHKPNVFLIVDTQIVKEEFLEDINNILNSGEVPNLFEADDYEKVILDTREACNEAKKKDCTREEIFEFFNERVRNLLHLVICMSPIGEAFRRRCRMFPSLVNCCTIDWFESWPPEALYSVALGLFEGVIEDQKERESLAKTSVYIHKTVEEAALTYYAEMRRRYYTTPSSYLELLKLYKSLLKKRTDIIIAKRERLANGLNKILETNDVVAVMQKDLETMVPQLDLEAQAMKDLLAKLEVDTKNADVVKEAVSKDETIAKDKAAVSRAIADDAAKDLEIAMPALKEAETALSSLNKTDINELRAFANPPELVQFVMESVCILLGVKPNWASAKSLMADVNFLKRLFTYDKEHIPEATIKKLKKYIEHKDFIPAKIEKVSKVAKSVCLWVIAIDKFSKVYKVVEPKIKKHKAAEDELSEVMAVLRTKQQQLAEVEAKIQALKDNIEEKNRQFQKIQDNVNLTAARINRAGRLTSALSDEEVRWGDTIKKLSAELWSVPGDVLIASACVAYLGAFSISYRRSLTLQWVAECQKHKIPSSSEFNLINILGDPYEMRSWNMQGLPKDDISVENGLYVTRALRWPLMIDPQEQANQWIRNLEKGNNLRILKMNDPHLSRILEICVRQGYPLLIEDIGEEIDPTLNPILQRLTFIHEGRPLIKLGDTAIDYDQNFKLYMTTKLPNPHYLPEVCITVTLVNFLVTVEGLEDQLLANVVEIELPELEKQRSDLVVKINKDRQMLLSLEDRVLQMLFSSKGNILDDEELVEALNESKETSLIIAARLVDTEQTEQVITAKREKYRPLAARGAVIYFVVASLAEIDPMYQYSLKYFTQIFSSVISVPHAKMPTDERIKTLKMDELKAIFENVSRGLFEKHKLVFSFLLATTVEKQEGIVTDAEFDFLIRGPIGSGVDHNRPEEFRFLSDSEWTNCAFLEFKFKSFSGIKADIRNKIALQVGDHKESLSFFRRAVPSNIPWNDRLTNFHKLMLIKAFKKDKLVPAIGSYIRQTLDRTFTETSSGSSLNTVYFDTSNITPLIFILSTGSDPMAAFLKFTEEMKFMDKFYSISLGQGQGPAAESLVEKGRALGHWVFLQNCHLATSWMGRLENIVRDLALGITTANPDFRLYLSSMPTASFPISVLQNSVKVTNEPPKGLKANVTRALADMDTDFFEQHVLNNQWRALVFGLCMFHAVVLERRKFGPLGWNILYEFNESDRDCGLKTLDMFINREKVGKIPWEAILYINGEITWGGRVTDCWDQRCLKTILKIFSSSVILQDGYTYGESNKYRDPRKKTLADYKEFTSNLPFDDDPEIFGMHENANIVFQTNETEFFIMTILEGQPRASTGAGQSKDDETCLVVIKDVSKALARSIIKDDPFPSLVKLDDKGRMPSLTTVLMQEIDRYNILLNIIHSDLANLEKAIKGLVVMSEELENIFKALISNLVPAKWSSKGFLSIKFLSNWVFDFQRRIDYIQTWQRSGLPRSSWLSGVYFPQSFLTGILQTHARKHNLPIDSLKIDFQVLPVTLIQQNIYEKHMKHEEENKTMYGGLDYQPDGINVHGLFIEAGRWDHQNGGLVDARVGELYSRLPVVWFKPCLHVDVRDRYEAPLYKTQSRAGVLSTTGHSTNFVLPILLESKQKPDFWILRGTALVTAVSENVS</sequence>
<keyword evidence="7" id="KW-0067">ATP-binding</keyword>
<dbReference type="InterPro" id="IPR025662">
    <property type="entry name" value="Sigma_54_int_dom_ATP-bd_1"/>
</dbReference>
<evidence type="ECO:0000256" key="8">
    <source>
        <dbReference type="ARBA" id="ARBA00023017"/>
    </source>
</evidence>
<dbReference type="Gene3D" id="1.20.920.30">
    <property type="match status" value="1"/>
</dbReference>
<organism evidence="17 18">
    <name type="scientific">Hermetia illucens</name>
    <name type="common">Black soldier fly</name>
    <dbReference type="NCBI Taxonomy" id="343691"/>
    <lineage>
        <taxon>Eukaryota</taxon>
        <taxon>Metazoa</taxon>
        <taxon>Ecdysozoa</taxon>
        <taxon>Arthropoda</taxon>
        <taxon>Hexapoda</taxon>
        <taxon>Insecta</taxon>
        <taxon>Pterygota</taxon>
        <taxon>Neoptera</taxon>
        <taxon>Endopterygota</taxon>
        <taxon>Diptera</taxon>
        <taxon>Brachycera</taxon>
        <taxon>Stratiomyomorpha</taxon>
        <taxon>Stratiomyidae</taxon>
        <taxon>Hermetiinae</taxon>
        <taxon>Hermetia</taxon>
    </lineage>
</organism>
<dbReference type="InterPro" id="IPR041658">
    <property type="entry name" value="AAA_lid_11"/>
</dbReference>
<dbReference type="SUPFAM" id="SSF52540">
    <property type="entry name" value="P-loop containing nucleoside triphosphate hydrolases"/>
    <property type="match status" value="4"/>
</dbReference>
<evidence type="ECO:0000256" key="1">
    <source>
        <dbReference type="ARBA" id="ARBA00004430"/>
    </source>
</evidence>
<dbReference type="PROSITE" id="PS00675">
    <property type="entry name" value="SIGMA54_INTERACT_1"/>
    <property type="match status" value="1"/>
</dbReference>
<dbReference type="InterPro" id="IPR035699">
    <property type="entry name" value="AAA_6"/>
</dbReference>
<keyword evidence="6" id="KW-0547">Nucleotide-binding</keyword>
<dbReference type="InterPro" id="IPR043157">
    <property type="entry name" value="Dynein_AAA1S"/>
</dbReference>
<feature type="domain" description="AAA+ ATPase" evidence="16">
    <location>
        <begin position="1380"/>
        <end position="1517"/>
    </location>
</feature>
<dbReference type="InterPro" id="IPR042222">
    <property type="entry name" value="Dynein_2_N"/>
</dbReference>
<dbReference type="InterPro" id="IPR041466">
    <property type="entry name" value="Dynein_AAA5_ext"/>
</dbReference>
<dbReference type="InterPro" id="IPR027417">
    <property type="entry name" value="P-loop_NTPase"/>
</dbReference>
<dbReference type="Pfam" id="PF18199">
    <property type="entry name" value="Dynein_C"/>
    <property type="match status" value="1"/>
</dbReference>
<dbReference type="Gene3D" id="1.10.287.2620">
    <property type="match status" value="1"/>
</dbReference>
<evidence type="ECO:0000256" key="12">
    <source>
        <dbReference type="ARBA" id="ARBA00023212"/>
    </source>
</evidence>
<dbReference type="InParanoid" id="A0A7R8YLM0"/>
<dbReference type="FunFam" id="1.10.8.720:FF:000007">
    <property type="entry name" value="Dynein axonemal heavy chain 6"/>
    <property type="match status" value="1"/>
</dbReference>
<dbReference type="Proteomes" id="UP000594454">
    <property type="component" value="Chromosome 1"/>
</dbReference>
<dbReference type="Gene3D" id="1.20.58.1120">
    <property type="match status" value="1"/>
</dbReference>
<keyword evidence="12" id="KW-0206">Cytoskeleton</keyword>
<evidence type="ECO:0000256" key="14">
    <source>
        <dbReference type="SAM" id="Coils"/>
    </source>
</evidence>
<dbReference type="InterPro" id="IPR024743">
    <property type="entry name" value="Dynein_HC_stalk"/>
</dbReference>
<dbReference type="InterPro" id="IPR042219">
    <property type="entry name" value="AAA_lid_11_sf"/>
</dbReference>
<keyword evidence="3" id="KW-0963">Cytoplasm</keyword>
<dbReference type="Gene3D" id="1.10.472.130">
    <property type="match status" value="1"/>
</dbReference>
<dbReference type="GO" id="GO:0007018">
    <property type="term" value="P:microtubule-based movement"/>
    <property type="evidence" value="ECO:0007669"/>
    <property type="project" value="InterPro"/>
</dbReference>
<dbReference type="FunFam" id="3.40.50.300:FF:000063">
    <property type="entry name" value="dynein heavy chain 6, axonemal"/>
    <property type="match status" value="1"/>
</dbReference>
<dbReference type="Pfam" id="PF08393">
    <property type="entry name" value="DHC_N2"/>
    <property type="match status" value="1"/>
</dbReference>
<evidence type="ECO:0000256" key="7">
    <source>
        <dbReference type="ARBA" id="ARBA00022840"/>
    </source>
</evidence>
<dbReference type="InterPro" id="IPR035706">
    <property type="entry name" value="AAA_9"/>
</dbReference>
<name>A0A7R8YLM0_HERIL</name>
<dbReference type="Pfam" id="PF03028">
    <property type="entry name" value="Dynein_heavy"/>
    <property type="match status" value="1"/>
</dbReference>
<dbReference type="Gene3D" id="1.10.8.720">
    <property type="entry name" value="Region D6 of dynein motor"/>
    <property type="match status" value="1"/>
</dbReference>
<feature type="domain" description="AAA+ ATPase" evidence="16">
    <location>
        <begin position="2001"/>
        <end position="2148"/>
    </location>
</feature>
<evidence type="ECO:0000256" key="2">
    <source>
        <dbReference type="ARBA" id="ARBA00008887"/>
    </source>
</evidence>
<dbReference type="Gene3D" id="1.20.140.100">
    <property type="entry name" value="Dynein heavy chain, N-terminal domain 2"/>
    <property type="match status" value="1"/>
</dbReference>
<comment type="subcellular location">
    <subcellularLocation>
        <location evidence="1">Cytoplasm</location>
        <location evidence="1">Cytoskeleton</location>
        <location evidence="1">Cilium axoneme</location>
    </subcellularLocation>
</comment>
<dbReference type="GO" id="GO:0031514">
    <property type="term" value="C:motile cilium"/>
    <property type="evidence" value="ECO:0007669"/>
    <property type="project" value="UniProtKB-ARBA"/>
</dbReference>
<dbReference type="Gene3D" id="1.20.920.20">
    <property type="match status" value="1"/>
</dbReference>
<dbReference type="SMART" id="SM00382">
    <property type="entry name" value="AAA"/>
    <property type="match status" value="2"/>
</dbReference>
<evidence type="ECO:0000313" key="17">
    <source>
        <dbReference type="EMBL" id="CAD7077293.1"/>
    </source>
</evidence>
<evidence type="ECO:0000256" key="6">
    <source>
        <dbReference type="ARBA" id="ARBA00022741"/>
    </source>
</evidence>
<dbReference type="InterPro" id="IPR043160">
    <property type="entry name" value="Dynein_C_barrel"/>
</dbReference>
<dbReference type="OrthoDB" id="447173at2759"/>
<comment type="similarity">
    <text evidence="2">Belongs to the dynein heavy chain family.</text>
</comment>
<evidence type="ECO:0000256" key="5">
    <source>
        <dbReference type="ARBA" id="ARBA00022737"/>
    </source>
</evidence>
<feature type="coiled-coil region" evidence="14">
    <location>
        <begin position="2813"/>
        <end position="2861"/>
    </location>
</feature>
<dbReference type="GO" id="GO:0045505">
    <property type="term" value="F:dynein intermediate chain binding"/>
    <property type="evidence" value="ECO:0007669"/>
    <property type="project" value="InterPro"/>
</dbReference>
<dbReference type="Gene3D" id="3.20.180.20">
    <property type="entry name" value="Dynein heavy chain, N-terminal domain 2"/>
    <property type="match status" value="1"/>
</dbReference>
<dbReference type="Gene3D" id="1.10.8.1220">
    <property type="match status" value="1"/>
</dbReference>
<accession>A0A7R8YLM0</accession>
<dbReference type="Pfam" id="PF12775">
    <property type="entry name" value="AAA_7"/>
    <property type="match status" value="1"/>
</dbReference>
<keyword evidence="8" id="KW-0243">Dynein</keyword>
<dbReference type="InterPro" id="IPR004273">
    <property type="entry name" value="Dynein_heavy_D6_P-loop"/>
</dbReference>
<dbReference type="Pfam" id="PF18198">
    <property type="entry name" value="AAA_lid_11"/>
    <property type="match status" value="1"/>
</dbReference>
<dbReference type="FunFam" id="1.20.140.100:FF:000004">
    <property type="entry name" value="Dynein axonemal heavy chain 6"/>
    <property type="match status" value="1"/>
</dbReference>
<evidence type="ECO:0000256" key="11">
    <source>
        <dbReference type="ARBA" id="ARBA00023175"/>
    </source>
</evidence>
<evidence type="ECO:0000256" key="13">
    <source>
        <dbReference type="ARBA" id="ARBA00023273"/>
    </source>
</evidence>
<dbReference type="GO" id="GO:0008569">
    <property type="term" value="F:minus-end-directed microtubule motor activity"/>
    <property type="evidence" value="ECO:0007669"/>
    <property type="project" value="InterPro"/>
</dbReference>
<dbReference type="InterPro" id="IPR024317">
    <property type="entry name" value="Dynein_heavy_chain_D4_dom"/>
</dbReference>
<protein>
    <recommendedName>
        <fullName evidence="16">AAA+ ATPase domain-containing protein</fullName>
    </recommendedName>
</protein>
<dbReference type="GO" id="GO:0030286">
    <property type="term" value="C:dynein complex"/>
    <property type="evidence" value="ECO:0007669"/>
    <property type="project" value="UniProtKB-KW"/>
</dbReference>
<dbReference type="FunFam" id="1.20.920.30:FF:000005">
    <property type="entry name" value="Dynein, axonemal, heavy chain 2"/>
    <property type="match status" value="1"/>
</dbReference>
<evidence type="ECO:0000256" key="9">
    <source>
        <dbReference type="ARBA" id="ARBA00023054"/>
    </source>
</evidence>
<dbReference type="Gene3D" id="3.40.50.300">
    <property type="entry name" value="P-loop containing nucleotide triphosphate hydrolases"/>
    <property type="match status" value="5"/>
</dbReference>
<dbReference type="InterPro" id="IPR041589">
    <property type="entry name" value="DNAH3_AAA_lid_1"/>
</dbReference>
<dbReference type="FunFam" id="3.40.50.300:FF:000362">
    <property type="entry name" value="Dynein, axonemal, heavy chain 6"/>
    <property type="match status" value="1"/>
</dbReference>
<dbReference type="InterPro" id="IPR041228">
    <property type="entry name" value="Dynein_C"/>
</dbReference>
<dbReference type="Gene3D" id="1.20.1270.280">
    <property type="match status" value="1"/>
</dbReference>
<keyword evidence="9 14" id="KW-0175">Coiled coil</keyword>
<keyword evidence="10" id="KW-0969">Cilium</keyword>
<keyword evidence="4" id="KW-0493">Microtubule</keyword>
<dbReference type="FunFam" id="3.40.50.300:FF:002141">
    <property type="entry name" value="Dynein heavy chain"/>
    <property type="match status" value="1"/>
</dbReference>
<feature type="region of interest" description="Disordered" evidence="15">
    <location>
        <begin position="1"/>
        <end position="25"/>
    </location>
</feature>
<dbReference type="GO" id="GO:0051959">
    <property type="term" value="F:dynein light intermediate chain binding"/>
    <property type="evidence" value="ECO:0007669"/>
    <property type="project" value="InterPro"/>
</dbReference>
<dbReference type="EMBL" id="LR899009">
    <property type="protein sequence ID" value="CAD7077293.1"/>
    <property type="molecule type" value="Genomic_DNA"/>
</dbReference>
<evidence type="ECO:0000313" key="18">
    <source>
        <dbReference type="Proteomes" id="UP000594454"/>
    </source>
</evidence>
<dbReference type="InterPro" id="IPR026983">
    <property type="entry name" value="DHC"/>
</dbReference>
<evidence type="ECO:0000256" key="4">
    <source>
        <dbReference type="ARBA" id="ARBA00022701"/>
    </source>
</evidence>
<dbReference type="Pfam" id="PF17857">
    <property type="entry name" value="AAA_lid_1"/>
    <property type="match status" value="1"/>
</dbReference>
<dbReference type="GO" id="GO:0005524">
    <property type="term" value="F:ATP binding"/>
    <property type="evidence" value="ECO:0007669"/>
    <property type="project" value="UniProtKB-KW"/>
</dbReference>
<dbReference type="GO" id="GO:0005874">
    <property type="term" value="C:microtubule"/>
    <property type="evidence" value="ECO:0007669"/>
    <property type="project" value="UniProtKB-KW"/>
</dbReference>
<keyword evidence="11" id="KW-0505">Motor protein</keyword>
<dbReference type="GO" id="GO:0005930">
    <property type="term" value="C:axoneme"/>
    <property type="evidence" value="ECO:0007669"/>
    <property type="project" value="UniProtKB-SubCell"/>
</dbReference>
<dbReference type="Pfam" id="PF12781">
    <property type="entry name" value="AAA_9"/>
    <property type="match status" value="1"/>
</dbReference>
<dbReference type="Gene3D" id="6.10.140.1060">
    <property type="match status" value="1"/>
</dbReference>
<proteinExistence type="inferred from homology"/>
<reference evidence="17 18" key="1">
    <citation type="submission" date="2020-11" db="EMBL/GenBank/DDBJ databases">
        <authorList>
            <person name="Wallbank WR R."/>
            <person name="Pardo Diaz C."/>
            <person name="Kozak K."/>
            <person name="Martin S."/>
            <person name="Jiggins C."/>
            <person name="Moest M."/>
            <person name="Warren A I."/>
            <person name="Generalovic N T."/>
            <person name="Byers J.R.P. K."/>
            <person name="Montejo-Kovacevich G."/>
            <person name="Yen C E."/>
        </authorList>
    </citation>
    <scope>NUCLEOTIDE SEQUENCE [LARGE SCALE GENOMIC DNA]</scope>
</reference>
<dbReference type="PANTHER" id="PTHR22878">
    <property type="entry name" value="DYNEIN HEAVY CHAIN 6, AXONEMAL-LIKE-RELATED"/>
    <property type="match status" value="1"/>
</dbReference>
<dbReference type="Pfam" id="PF17852">
    <property type="entry name" value="Dynein_AAA_lid"/>
    <property type="match status" value="1"/>
</dbReference>
<dbReference type="Gene3D" id="3.10.490.20">
    <property type="match status" value="1"/>
</dbReference>
<dbReference type="FunFam" id="3.10.490.20:FF:000014">
    <property type="entry name" value="Dynein heavy chain 2"/>
    <property type="match status" value="1"/>
</dbReference>
<dbReference type="FunFam" id="3.20.180.20:FF:000004">
    <property type="entry name" value="Dynein axonemal heavy chain 6"/>
    <property type="match status" value="1"/>
</dbReference>
<dbReference type="FunFam" id="1.10.8.710:FF:000004">
    <property type="entry name" value="Dynein axonemal heavy chain 6"/>
    <property type="match status" value="1"/>
</dbReference>
<evidence type="ECO:0000256" key="10">
    <source>
        <dbReference type="ARBA" id="ARBA00023069"/>
    </source>
</evidence>
<dbReference type="FunFam" id="1.20.920.20:FF:000001">
    <property type="entry name" value="dynein heavy chain 2, axonemal"/>
    <property type="match status" value="1"/>
</dbReference>
<dbReference type="Pfam" id="PF12777">
    <property type="entry name" value="MT"/>
    <property type="match status" value="1"/>
</dbReference>
<evidence type="ECO:0000259" key="16">
    <source>
        <dbReference type="SMART" id="SM00382"/>
    </source>
</evidence>
<dbReference type="FunFam" id="1.10.8.1220:FF:000001">
    <property type="entry name" value="Dynein axonemal heavy chain 5"/>
    <property type="match status" value="1"/>
</dbReference>